<dbReference type="AlphaFoldDB" id="A0A3R9MDC4"/>
<name>A0A3R9MDC4_9FLAO</name>
<protein>
    <submittedName>
        <fullName evidence="1">SRPBCC family protein</fullName>
    </submittedName>
</protein>
<dbReference type="Gene3D" id="3.30.530.20">
    <property type="match status" value="1"/>
</dbReference>
<evidence type="ECO:0000313" key="2">
    <source>
        <dbReference type="Proteomes" id="UP000270620"/>
    </source>
</evidence>
<dbReference type="EMBL" id="RWBG01000004">
    <property type="protein sequence ID" value="RSK39354.1"/>
    <property type="molecule type" value="Genomic_DNA"/>
</dbReference>
<keyword evidence="2" id="KW-1185">Reference proteome</keyword>
<sequence>MKYQVEVVVECPIEEFVKKFDNMSNMKHWQRGLKSYEFLSGNPGEIGSKTKLIYNMGKRQMELIETITKKQLPNEFHATYDTKGMHNVQENFFKETQNGHTKWISKSEFIPTKFIYRLMTLLMPGAFKKQSKQYMMDFKRFAEDGVSVTEN</sequence>
<organism evidence="1 2">
    <name type="scientific">Mangrovimonas spongiae</name>
    <dbReference type="NCBI Taxonomy" id="2494697"/>
    <lineage>
        <taxon>Bacteria</taxon>
        <taxon>Pseudomonadati</taxon>
        <taxon>Bacteroidota</taxon>
        <taxon>Flavobacteriia</taxon>
        <taxon>Flavobacteriales</taxon>
        <taxon>Flavobacteriaceae</taxon>
        <taxon>Mangrovimonas</taxon>
    </lineage>
</organism>
<accession>A0A3R9MDC4</accession>
<dbReference type="OrthoDB" id="411301at2"/>
<dbReference type="CDD" id="cd07812">
    <property type="entry name" value="SRPBCC"/>
    <property type="match status" value="1"/>
</dbReference>
<proteinExistence type="predicted"/>
<dbReference type="RefSeq" id="WP_125468326.1">
    <property type="nucleotide sequence ID" value="NZ_RWBG01000004.1"/>
</dbReference>
<evidence type="ECO:0000313" key="1">
    <source>
        <dbReference type="EMBL" id="RSK39354.1"/>
    </source>
</evidence>
<reference evidence="1 2" key="1">
    <citation type="submission" date="2018-12" db="EMBL/GenBank/DDBJ databases">
        <title>Mangrovimonas spongiae sp. nov., a novel member of the genus Mangrovimonas isolated from marine sponge.</title>
        <authorList>
            <person name="Zhuang L."/>
            <person name="Luo L."/>
        </authorList>
    </citation>
    <scope>NUCLEOTIDE SEQUENCE [LARGE SCALE GENOMIC DNA]</scope>
    <source>
        <strain evidence="1 2">HN-E26</strain>
    </source>
</reference>
<dbReference type="InterPro" id="IPR023393">
    <property type="entry name" value="START-like_dom_sf"/>
</dbReference>
<comment type="caution">
    <text evidence="1">The sequence shown here is derived from an EMBL/GenBank/DDBJ whole genome shotgun (WGS) entry which is preliminary data.</text>
</comment>
<dbReference type="Proteomes" id="UP000270620">
    <property type="component" value="Unassembled WGS sequence"/>
</dbReference>
<dbReference type="SUPFAM" id="SSF55961">
    <property type="entry name" value="Bet v1-like"/>
    <property type="match status" value="1"/>
</dbReference>
<gene>
    <name evidence="1" type="ORF">EJA19_10550</name>
</gene>